<evidence type="ECO:0000256" key="1">
    <source>
        <dbReference type="ARBA" id="ARBA00010075"/>
    </source>
</evidence>
<evidence type="ECO:0000256" key="4">
    <source>
        <dbReference type="ARBA" id="ARBA00023172"/>
    </source>
</evidence>
<protein>
    <submittedName>
        <fullName evidence="6">IS4 family transposase</fullName>
    </submittedName>
</protein>
<feature type="domain" description="Transposase IS4-like" evidence="5">
    <location>
        <begin position="121"/>
        <end position="334"/>
    </location>
</feature>
<evidence type="ECO:0000313" key="6">
    <source>
        <dbReference type="EMBL" id="QDI91557.1"/>
    </source>
</evidence>
<evidence type="ECO:0000313" key="7">
    <source>
        <dbReference type="EMBL" id="QDI92449.1"/>
    </source>
</evidence>
<dbReference type="Proteomes" id="UP000319756">
    <property type="component" value="Chromosome"/>
</dbReference>
<dbReference type="GO" id="GO:0004803">
    <property type="term" value="F:transposase activity"/>
    <property type="evidence" value="ECO:0007669"/>
    <property type="project" value="InterPro"/>
</dbReference>
<dbReference type="EMBL" id="CP035485">
    <property type="protein sequence ID" value="QDI91557.1"/>
    <property type="molecule type" value="Genomic_DNA"/>
</dbReference>
<dbReference type="RefSeq" id="WP_142089778.1">
    <property type="nucleotide sequence ID" value="NZ_CP035485.1"/>
</dbReference>
<comment type="similarity">
    <text evidence="1">Belongs to the transposase 11 family.</text>
</comment>
<dbReference type="NCBIfam" id="NF033592">
    <property type="entry name" value="transpos_IS4_1"/>
    <property type="match status" value="1"/>
</dbReference>
<gene>
    <name evidence="6" type="ORF">EPH95_10540</name>
    <name evidence="7" type="ORF">EPH95_15640</name>
</gene>
<dbReference type="InterPro" id="IPR012337">
    <property type="entry name" value="RNaseH-like_sf"/>
</dbReference>
<reference evidence="6" key="1">
    <citation type="journal article" date="2019" name="J. Microbiol.">
        <title>Salicibibacter halophilus sp. nov., a moderately halophilic bacterium isolated from kimchi.</title>
        <authorList>
            <person name="Oh Y.J."/>
            <person name="Kim J.Y."/>
            <person name="Park H.K."/>
            <person name="Jang J.Y."/>
            <person name="Lim S.K."/>
            <person name="Kwon M.S."/>
            <person name="Choi H.J."/>
        </authorList>
    </citation>
    <scope>NUCLEOTIDE SEQUENCE</scope>
    <source>
        <strain evidence="6">NKC3-5</strain>
    </source>
</reference>
<dbReference type="GO" id="GO:0003677">
    <property type="term" value="F:DNA binding"/>
    <property type="evidence" value="ECO:0007669"/>
    <property type="project" value="UniProtKB-KW"/>
</dbReference>
<organism evidence="6 8">
    <name type="scientific">Salicibibacter halophilus</name>
    <dbReference type="NCBI Taxonomy" id="2502791"/>
    <lineage>
        <taxon>Bacteria</taxon>
        <taxon>Bacillati</taxon>
        <taxon>Bacillota</taxon>
        <taxon>Bacilli</taxon>
        <taxon>Bacillales</taxon>
        <taxon>Bacillaceae</taxon>
        <taxon>Salicibibacter</taxon>
    </lineage>
</organism>
<dbReference type="InterPro" id="IPR002559">
    <property type="entry name" value="Transposase_11"/>
</dbReference>
<dbReference type="KEGG" id="sale:EPH95_10540"/>
<dbReference type="Pfam" id="PF01609">
    <property type="entry name" value="DDE_Tnp_1"/>
    <property type="match status" value="1"/>
</dbReference>
<evidence type="ECO:0000259" key="5">
    <source>
        <dbReference type="Pfam" id="PF01609"/>
    </source>
</evidence>
<reference evidence="8" key="2">
    <citation type="submission" date="2019-01" db="EMBL/GenBank/DDBJ databases">
        <title>Genomic analysis of Salicibibacter sp. NKC3-5.</title>
        <authorList>
            <person name="Oh Y.J."/>
        </authorList>
    </citation>
    <scope>NUCLEOTIDE SEQUENCE [LARGE SCALE GENOMIC DNA]</scope>
    <source>
        <strain evidence="8">NKC3-5</strain>
    </source>
</reference>
<evidence type="ECO:0000256" key="3">
    <source>
        <dbReference type="ARBA" id="ARBA00023125"/>
    </source>
</evidence>
<dbReference type="InterPro" id="IPR047952">
    <property type="entry name" value="Transpos_IS4"/>
</dbReference>
<dbReference type="GO" id="GO:0006313">
    <property type="term" value="P:DNA transposition"/>
    <property type="evidence" value="ECO:0007669"/>
    <property type="project" value="InterPro"/>
</dbReference>
<dbReference type="KEGG" id="sale:EPH95_15640"/>
<dbReference type="SUPFAM" id="SSF53098">
    <property type="entry name" value="Ribonuclease H-like"/>
    <property type="match status" value="1"/>
</dbReference>
<evidence type="ECO:0000313" key="8">
    <source>
        <dbReference type="Proteomes" id="UP000319756"/>
    </source>
</evidence>
<proteinExistence type="inferred from homology"/>
<dbReference type="PANTHER" id="PTHR33258:SF1">
    <property type="entry name" value="TRANSPOSASE INSL FOR INSERTION SEQUENCE ELEMENT IS186A-RELATED"/>
    <property type="match status" value="1"/>
</dbReference>
<dbReference type="AlphaFoldDB" id="A0A514LI92"/>
<accession>A0A514LI92</accession>
<dbReference type="OrthoDB" id="368860at2"/>
<dbReference type="PANTHER" id="PTHR33258">
    <property type="entry name" value="TRANSPOSASE INSL FOR INSERTION SEQUENCE ELEMENT IS186A-RELATED"/>
    <property type="match status" value="1"/>
</dbReference>
<keyword evidence="4" id="KW-0233">DNA recombination</keyword>
<sequence length="415" mass="48088">MDKDTTTTTFKEALHPLNITKILQEFLGLDRYVKKFTFEKWVALMIFAQIEQIPSGKQLALKLNNKEELQKCLNLSSISASQLSRRSRTIDSDVNQALFTDVVSRMKREIHPRDRLQVMSPIYLVDASIIPLCLSLCRWATYRPKQGKGGLKIHMKVACLPDGTAPEDAVLKPAIHADRTEMNELITEEGALYLFDRGYNDYEAFDRYCDPDINIRFITRVKSNAVFDVIEELPVNPDGPITRHARIRLGGGKKKMKHPLRLIETHDSEGNLIQLITNDKAYETEDLGELYRKRWHIELFFKWAKQHLQIQSFYGTSPNAVYNQIWMALITYCLLRLLQARTGCTQSLFHLLLCVRDNCFKPFQELVKHLHRKPTRTSKGRQRSDPEREFRRFVELVEKEGMESAEALYADIHCG</sequence>
<keyword evidence="2" id="KW-0815">Transposition</keyword>
<dbReference type="EMBL" id="CP035485">
    <property type="protein sequence ID" value="QDI92449.1"/>
    <property type="molecule type" value="Genomic_DNA"/>
</dbReference>
<keyword evidence="3" id="KW-0238">DNA-binding</keyword>
<keyword evidence="8" id="KW-1185">Reference proteome</keyword>
<evidence type="ECO:0000256" key="2">
    <source>
        <dbReference type="ARBA" id="ARBA00022578"/>
    </source>
</evidence>
<name>A0A514LI92_9BACI</name>